<gene>
    <name evidence="2" type="ORF">RGCCGE502_22890</name>
</gene>
<dbReference type="HOGENOM" id="CLU_2737260_0_0_5"/>
<proteinExistence type="predicted"/>
<name>S3HR66_9HYPH</name>
<organism evidence="2 3">
    <name type="scientific">Rhizobium grahamii CCGE 502</name>
    <dbReference type="NCBI Taxonomy" id="990285"/>
    <lineage>
        <taxon>Bacteria</taxon>
        <taxon>Pseudomonadati</taxon>
        <taxon>Pseudomonadota</taxon>
        <taxon>Alphaproteobacteria</taxon>
        <taxon>Hyphomicrobiales</taxon>
        <taxon>Rhizobiaceae</taxon>
        <taxon>Rhizobium/Agrobacterium group</taxon>
        <taxon>Rhizobium</taxon>
    </lineage>
</organism>
<evidence type="ECO:0000313" key="3">
    <source>
        <dbReference type="Proteomes" id="UP000014411"/>
    </source>
</evidence>
<reference evidence="2 3" key="1">
    <citation type="journal article" date="2012" name="J. Bacteriol.">
        <title>Genome sequence of Rhizobium grahamii CCGE502, a broad-host-range symbiont with low nodulation competitiveness in Phaseolus vulgaris.</title>
        <authorList>
            <person name="Althabegoiti M.J."/>
            <person name="Lozano L."/>
            <person name="Torres-Tejerizo G."/>
            <person name="Ormeno-Orrillo E."/>
            <person name="Rogel M.A."/>
            <person name="Gonzalez V."/>
            <person name="Martinez-Romero E."/>
        </authorList>
    </citation>
    <scope>NUCLEOTIDE SEQUENCE [LARGE SCALE GENOMIC DNA]</scope>
    <source>
        <strain evidence="2 3">CCGE 502</strain>
    </source>
</reference>
<feature type="compositionally biased region" description="Pro residues" evidence="1">
    <location>
        <begin position="60"/>
        <end position="71"/>
    </location>
</feature>
<dbReference type="STRING" id="990285.RGCCGE502_22890"/>
<accession>S3HR66</accession>
<feature type="compositionally biased region" description="Acidic residues" evidence="1">
    <location>
        <begin position="48"/>
        <end position="57"/>
    </location>
</feature>
<comment type="caution">
    <text evidence="2">The sequence shown here is derived from an EMBL/GenBank/DDBJ whole genome shotgun (WGS) entry which is preliminary data.</text>
</comment>
<dbReference type="EMBL" id="AEYE02000029">
    <property type="protein sequence ID" value="EPE95746.1"/>
    <property type="molecule type" value="Genomic_DNA"/>
</dbReference>
<dbReference type="RefSeq" id="WP_016556528.1">
    <property type="nucleotide sequence ID" value="NZ_AEYE02000029.1"/>
</dbReference>
<evidence type="ECO:0000256" key="1">
    <source>
        <dbReference type="SAM" id="MobiDB-lite"/>
    </source>
</evidence>
<sequence length="71" mass="7756">MTDKLAKCSACGGLGYFRCDCWPGDCICGQDEDTCWECEGEGLIDPTYDDDFGDAVDDPNYPPPTPRDQPA</sequence>
<feature type="region of interest" description="Disordered" evidence="1">
    <location>
        <begin position="48"/>
        <end position="71"/>
    </location>
</feature>
<dbReference type="AlphaFoldDB" id="S3HR66"/>
<evidence type="ECO:0000313" key="2">
    <source>
        <dbReference type="EMBL" id="EPE95746.1"/>
    </source>
</evidence>
<dbReference type="Proteomes" id="UP000014411">
    <property type="component" value="Unassembled WGS sequence"/>
</dbReference>
<protein>
    <submittedName>
        <fullName evidence="2">Uncharacterized protein</fullName>
    </submittedName>
</protein>
<keyword evidence="3" id="KW-1185">Reference proteome</keyword>